<reference evidence="4 5" key="1">
    <citation type="journal article" date="2009" name="Int. J. Syst. Evol. Microbiol.">
        <title>Nocardioides caeni sp. nov., isolated from wastewater.</title>
        <authorList>
            <person name="Yoon J.H."/>
            <person name="Kang S.J."/>
            <person name="Park S."/>
            <person name="Kim W."/>
            <person name="Oh T.K."/>
        </authorList>
    </citation>
    <scope>NUCLEOTIDE SEQUENCE [LARGE SCALE GENOMIC DNA]</scope>
    <source>
        <strain evidence="4 5">DSM 23134</strain>
    </source>
</reference>
<proteinExistence type="predicted"/>
<dbReference type="InterPro" id="IPR036291">
    <property type="entry name" value="NAD(P)-bd_dom_sf"/>
</dbReference>
<keyword evidence="5" id="KW-1185">Reference proteome</keyword>
<evidence type="ECO:0000259" key="2">
    <source>
        <dbReference type="Pfam" id="PF03435"/>
    </source>
</evidence>
<dbReference type="InterPro" id="IPR051168">
    <property type="entry name" value="AASS"/>
</dbReference>
<dbReference type="OrthoDB" id="9769367at2"/>
<dbReference type="PANTHER" id="PTHR11133">
    <property type="entry name" value="SACCHAROPINE DEHYDROGENASE"/>
    <property type="match status" value="1"/>
</dbReference>
<protein>
    <submittedName>
        <fullName evidence="4">L-lysine dehydrogenase</fullName>
    </submittedName>
</protein>
<feature type="domain" description="Saccharopine dehydrogenase NADP binding" evidence="2">
    <location>
        <begin position="14"/>
        <end position="100"/>
    </location>
</feature>
<dbReference type="EMBL" id="STGW01000004">
    <property type="protein sequence ID" value="THV14617.1"/>
    <property type="molecule type" value="Genomic_DNA"/>
</dbReference>
<dbReference type="InterPro" id="IPR005097">
    <property type="entry name" value="Sacchrp_dh_NADP-bd"/>
</dbReference>
<dbReference type="AlphaFoldDB" id="A0A4S8NDJ1"/>
<dbReference type="Gene3D" id="3.30.360.10">
    <property type="entry name" value="Dihydrodipicolinate Reductase, domain 2"/>
    <property type="match status" value="1"/>
</dbReference>
<dbReference type="InterPro" id="IPR029752">
    <property type="entry name" value="D-isomer_DH_CS1"/>
</dbReference>
<dbReference type="PANTHER" id="PTHR11133:SF22">
    <property type="entry name" value="ALPHA-AMINOADIPIC SEMIALDEHYDE SYNTHASE, MITOCHONDRIAL"/>
    <property type="match status" value="1"/>
</dbReference>
<accession>A0A4S8NDJ1</accession>
<dbReference type="SUPFAM" id="SSF55347">
    <property type="entry name" value="Glyceraldehyde-3-phosphate dehydrogenase-like, C-terminal domain"/>
    <property type="match status" value="1"/>
</dbReference>
<feature type="domain" description="Saccharopine dehydrogenase-like C-terminal" evidence="3">
    <location>
        <begin position="126"/>
        <end position="355"/>
    </location>
</feature>
<dbReference type="Pfam" id="PF16653">
    <property type="entry name" value="Sacchrp_dh_C"/>
    <property type="match status" value="1"/>
</dbReference>
<dbReference type="PROSITE" id="PS00065">
    <property type="entry name" value="D_2_HYDROXYACID_DH_1"/>
    <property type="match status" value="1"/>
</dbReference>
<evidence type="ECO:0000313" key="4">
    <source>
        <dbReference type="EMBL" id="THV14617.1"/>
    </source>
</evidence>
<gene>
    <name evidence="4" type="ORF">E9934_08100</name>
</gene>
<keyword evidence="1" id="KW-0560">Oxidoreductase</keyword>
<evidence type="ECO:0000259" key="3">
    <source>
        <dbReference type="Pfam" id="PF16653"/>
    </source>
</evidence>
<dbReference type="Gene3D" id="3.40.50.720">
    <property type="entry name" value="NAD(P)-binding Rossmann-like Domain"/>
    <property type="match status" value="1"/>
</dbReference>
<dbReference type="InterPro" id="IPR032095">
    <property type="entry name" value="Sacchrp_dh-like_C"/>
</dbReference>
<dbReference type="Pfam" id="PF03435">
    <property type="entry name" value="Sacchrp_dh_NADP"/>
    <property type="match status" value="1"/>
</dbReference>
<dbReference type="SUPFAM" id="SSF51735">
    <property type="entry name" value="NAD(P)-binding Rossmann-fold domains"/>
    <property type="match status" value="1"/>
</dbReference>
<name>A0A4S8NDJ1_9ACTN</name>
<organism evidence="4 5">
    <name type="scientific">Nocardioides caeni</name>
    <dbReference type="NCBI Taxonomy" id="574700"/>
    <lineage>
        <taxon>Bacteria</taxon>
        <taxon>Bacillati</taxon>
        <taxon>Actinomycetota</taxon>
        <taxon>Actinomycetes</taxon>
        <taxon>Propionibacteriales</taxon>
        <taxon>Nocardioidaceae</taxon>
        <taxon>Nocardioides</taxon>
    </lineage>
</organism>
<dbReference type="GO" id="GO:0016491">
    <property type="term" value="F:oxidoreductase activity"/>
    <property type="evidence" value="ECO:0007669"/>
    <property type="project" value="UniProtKB-KW"/>
</dbReference>
<dbReference type="Proteomes" id="UP000307087">
    <property type="component" value="Unassembled WGS sequence"/>
</dbReference>
<comment type="caution">
    <text evidence="4">The sequence shown here is derived from an EMBL/GenBank/DDBJ whole genome shotgun (WGS) entry which is preliminary data.</text>
</comment>
<evidence type="ECO:0000313" key="5">
    <source>
        <dbReference type="Proteomes" id="UP000307087"/>
    </source>
</evidence>
<evidence type="ECO:0000256" key="1">
    <source>
        <dbReference type="ARBA" id="ARBA00023002"/>
    </source>
</evidence>
<sequence length="372" mass="40281">MTTTDARKRTINQVGVIGLGKVGELVAGLLTDAGFKVSGYDAAARPGLRFETAELDVADADALREALRGVDAVVSCLPYDRNIDVAEAAAAVGCHYFDLTEDVPTTQRVIELASSTPDVAFVPQCGLAPGLIGIVGASLAQGFDTIRSIELKVGALPQNPTGLLGYAFNWSAEGVVNEYLNDCEVLRSGRRQMVPAMEEKERVVIGGIELEAALTSGGLGTMCQTYEGRVQRLDYKTLRYPGHFDQMHFLFDELGLRDCRDEVGRILVKAKPPVNDDIVYLHAAVEGVKDGQPFRENHVRGYLPITLPDGEGTDRRWRAISWTTASSAVAVVELVADGRLPQEGFVRQEDIALEDLCATHAGRRFADYGKIA</sequence>
<dbReference type="RefSeq" id="WP_136562380.1">
    <property type="nucleotide sequence ID" value="NZ_BAABLS010000003.1"/>
</dbReference>